<feature type="domain" description="Glycosyltransferase family 28 N-terminal" evidence="4">
    <location>
        <begin position="125"/>
        <end position="288"/>
    </location>
</feature>
<evidence type="ECO:0000256" key="2">
    <source>
        <dbReference type="SAM" id="Coils"/>
    </source>
</evidence>
<dbReference type="CDD" id="cd03784">
    <property type="entry name" value="GT1_Gtf-like"/>
    <property type="match status" value="1"/>
</dbReference>
<evidence type="ECO:0000256" key="1">
    <source>
        <dbReference type="ARBA" id="ARBA00022679"/>
    </source>
</evidence>
<dbReference type="Gene3D" id="3.40.50.2000">
    <property type="entry name" value="Glycogen Phosphorylase B"/>
    <property type="match status" value="2"/>
</dbReference>
<dbReference type="EMBL" id="NBSH01000001">
    <property type="protein sequence ID" value="ORX40463.1"/>
    <property type="molecule type" value="Genomic_DNA"/>
</dbReference>
<feature type="coiled-coil region" evidence="2">
    <location>
        <begin position="822"/>
        <end position="856"/>
    </location>
</feature>
<keyword evidence="2" id="KW-0175">Coiled coil</keyword>
<evidence type="ECO:0000313" key="7">
    <source>
        <dbReference type="Proteomes" id="UP000193218"/>
    </source>
</evidence>
<organism evidence="6 7">
    <name type="scientific">Kockovaella imperatae</name>
    <dbReference type="NCBI Taxonomy" id="4999"/>
    <lineage>
        <taxon>Eukaryota</taxon>
        <taxon>Fungi</taxon>
        <taxon>Dikarya</taxon>
        <taxon>Basidiomycota</taxon>
        <taxon>Agaricomycotina</taxon>
        <taxon>Tremellomycetes</taxon>
        <taxon>Tremellales</taxon>
        <taxon>Cuniculitremaceae</taxon>
        <taxon>Kockovaella</taxon>
    </lineage>
</organism>
<dbReference type="FunFam" id="3.40.50.2000:FF:000009">
    <property type="entry name" value="Sterol 3-beta-glucosyltransferase UGT80A2"/>
    <property type="match status" value="1"/>
</dbReference>
<dbReference type="InterPro" id="IPR004276">
    <property type="entry name" value="GlycoTrans_28_N"/>
</dbReference>
<dbReference type="STRING" id="4999.A0A1Y1UQY5"/>
<evidence type="ECO:0000259" key="5">
    <source>
        <dbReference type="Pfam" id="PF06722"/>
    </source>
</evidence>
<dbReference type="InterPro" id="IPR050426">
    <property type="entry name" value="Glycosyltransferase_28"/>
</dbReference>
<feature type="compositionally biased region" description="Acidic residues" evidence="3">
    <location>
        <begin position="17"/>
        <end position="29"/>
    </location>
</feature>
<dbReference type="GeneID" id="33559456"/>
<dbReference type="Proteomes" id="UP000193218">
    <property type="component" value="Unassembled WGS sequence"/>
</dbReference>
<comment type="caution">
    <text evidence="6">The sequence shown here is derived from an EMBL/GenBank/DDBJ whole genome shotgun (WGS) entry which is preliminary data.</text>
</comment>
<dbReference type="Pfam" id="PF03033">
    <property type="entry name" value="Glyco_transf_28"/>
    <property type="match status" value="1"/>
</dbReference>
<dbReference type="PANTHER" id="PTHR48050">
    <property type="entry name" value="STEROL 3-BETA-GLUCOSYLTRANSFERASE"/>
    <property type="match status" value="1"/>
</dbReference>
<reference evidence="6 7" key="1">
    <citation type="submission" date="2017-03" db="EMBL/GenBank/DDBJ databases">
        <title>Widespread Adenine N6-methylation of Active Genes in Fungi.</title>
        <authorList>
            <consortium name="DOE Joint Genome Institute"/>
            <person name="Mondo S.J."/>
            <person name="Dannebaum R.O."/>
            <person name="Kuo R.C."/>
            <person name="Louie K.B."/>
            <person name="Bewick A.J."/>
            <person name="Labutti K."/>
            <person name="Haridas S."/>
            <person name="Kuo A."/>
            <person name="Salamov A."/>
            <person name="Ahrendt S.R."/>
            <person name="Lau R."/>
            <person name="Bowen B.P."/>
            <person name="Lipzen A."/>
            <person name="Sullivan W."/>
            <person name="Andreopoulos W.B."/>
            <person name="Clum A."/>
            <person name="Lindquist E."/>
            <person name="Daum C."/>
            <person name="Northen T.R."/>
            <person name="Ramamoorthy G."/>
            <person name="Schmitz R.J."/>
            <person name="Gryganskyi A."/>
            <person name="Culley D."/>
            <person name="Magnuson J."/>
            <person name="James T.Y."/>
            <person name="O'Malley M.A."/>
            <person name="Stajich J.E."/>
            <person name="Spatafora J.W."/>
            <person name="Visel A."/>
            <person name="Grigoriev I.V."/>
        </authorList>
    </citation>
    <scope>NUCLEOTIDE SEQUENCE [LARGE SCALE GENOMIC DNA]</scope>
    <source>
        <strain evidence="6 7">NRRL Y-17943</strain>
    </source>
</reference>
<feature type="domain" description="Erythromycin biosynthesis protein CIII-like C-terminal" evidence="5">
    <location>
        <begin position="481"/>
        <end position="564"/>
    </location>
</feature>
<sequence>MSNMSESSDIPLYMREDENEDEGDLEEVDNTERPTDKTAKMGSSRPGKREAKVGEIQIDPRINYAKFSKLGPGLDSTASLQEDGTIDIWVKLKQTVPDIPPDYALTVEEEDIDASDAAKCPPLNIVIFIVGSRGDVQPYLSLALHLILKNGHRVRIATHPDFKDFIHKANERLKGKKHNGKPLEGRLGFFDVGGDPKSLMAYMVKNPGLMPGWESLKNGDIGAKRQMTADMLQGFYKSTYSPDPVSQQPFVADAIISNPPAFGHIHIAEALGLPCHLTFTMPWSTSTAFSHPLVNIIDSNADQRWTNYLSFAMADMMTWQGLGDVINTFRTATLGLEPLTARSGPPVLERTKVPWTYCWSESLIPKPKDWKGHIGEKRKGLQLSTDVSGFYFLKADSDFSPDPELEKFLAAGEPPIYVGFGSVVVDDAAAMTRTIFDAVRQAGVRALVSAGWGGLGGADVPESVFILEGNIPHDWLFADGRVAAVCHHGGAGTTAIGLRNGLPTIVVPFFGDQKFWGDMIHHAGGGPKPIPQKQLTVEALTDAIKVATSAGAKAAAGKMGEQIRSESGEEKGVESFHKHLPLKAMICDITPSRTAQWWYPAALIRISNAAAGTLVEAGKLNWKSLDHLRPKEHSTRWRAQDPVTGTATGLMLMLSNHYGGMAQMFYKPSKGFVTYATSIPQGLADIIVGMHEGFAAITARMGSEVRPRGTVNSFSSGMREGGKGLFYGWWDGITGLVTEPIDGARKEGAVGFAKGALRSWVNVHVRPAAGVLGSIALPIRGSWLSLRRKVAGAPERAIREPQEALAKAGAASLSQAEKEEILHRFEELLDSIDERKKAMEKKAKLFLMRAKEAEEEAEARKIGKGKESETN</sequence>
<dbReference type="PANTHER" id="PTHR48050:SF13">
    <property type="entry name" value="STEROL 3-BETA-GLUCOSYLTRANSFERASE UGT80A2"/>
    <property type="match status" value="1"/>
</dbReference>
<evidence type="ECO:0000259" key="4">
    <source>
        <dbReference type="Pfam" id="PF03033"/>
    </source>
</evidence>
<evidence type="ECO:0000256" key="3">
    <source>
        <dbReference type="SAM" id="MobiDB-lite"/>
    </source>
</evidence>
<feature type="region of interest" description="Disordered" evidence="3">
    <location>
        <begin position="1"/>
        <end position="52"/>
    </location>
</feature>
<dbReference type="RefSeq" id="XP_021874142.1">
    <property type="nucleotide sequence ID" value="XM_022017647.1"/>
</dbReference>
<dbReference type="InterPro" id="IPR002213">
    <property type="entry name" value="UDP_glucos_trans"/>
</dbReference>
<dbReference type="SUPFAM" id="SSF53756">
    <property type="entry name" value="UDP-Glycosyltransferase/glycogen phosphorylase"/>
    <property type="match status" value="1"/>
</dbReference>
<dbReference type="GO" id="GO:0005975">
    <property type="term" value="P:carbohydrate metabolic process"/>
    <property type="evidence" value="ECO:0007669"/>
    <property type="project" value="InterPro"/>
</dbReference>
<protein>
    <submittedName>
        <fullName evidence="6">Glycosyltransferase family 1 protein</fullName>
    </submittedName>
</protein>
<name>A0A1Y1UQY5_9TREE</name>
<dbReference type="GO" id="GO:0016906">
    <property type="term" value="F:sterol 3-beta-glucosyltransferase activity"/>
    <property type="evidence" value="ECO:0007669"/>
    <property type="project" value="UniProtKB-ARBA"/>
</dbReference>
<dbReference type="Pfam" id="PF06722">
    <property type="entry name" value="EryCIII-like_C"/>
    <property type="match status" value="1"/>
</dbReference>
<dbReference type="InParanoid" id="A0A1Y1UQY5"/>
<feature type="compositionally biased region" description="Basic and acidic residues" evidence="3">
    <location>
        <begin position="30"/>
        <end position="39"/>
    </location>
</feature>
<gene>
    <name evidence="6" type="ORF">BD324DRAFT_647394</name>
</gene>
<dbReference type="OrthoDB" id="5835829at2759"/>
<dbReference type="InterPro" id="IPR010610">
    <property type="entry name" value="EryCIII-like_C"/>
</dbReference>
<proteinExistence type="predicted"/>
<keyword evidence="1 6" id="KW-0808">Transferase</keyword>
<keyword evidence="7" id="KW-1185">Reference proteome</keyword>
<evidence type="ECO:0000313" key="6">
    <source>
        <dbReference type="EMBL" id="ORX40463.1"/>
    </source>
</evidence>
<accession>A0A1Y1UQY5</accession>
<dbReference type="AlphaFoldDB" id="A0A1Y1UQY5"/>